<evidence type="ECO:0000313" key="2">
    <source>
        <dbReference type="Proteomes" id="UP000218238"/>
    </source>
</evidence>
<reference evidence="1 2" key="1">
    <citation type="submission" date="2017-08" db="EMBL/GenBank/DDBJ databases">
        <title>Draft genome sequence of filamentous cyanobacterium Calothrix elsteri CCALA 953.</title>
        <authorList>
            <person name="Gagunashvili A.N."/>
            <person name="Elster J."/>
            <person name="Andresson O.S."/>
        </authorList>
    </citation>
    <scope>NUCLEOTIDE SEQUENCE [LARGE SCALE GENOMIC DNA]</scope>
    <source>
        <strain evidence="1 2">CCALA 953</strain>
    </source>
</reference>
<dbReference type="RefSeq" id="WP_095724561.1">
    <property type="nucleotide sequence ID" value="NZ_NTFS01000480.1"/>
</dbReference>
<gene>
    <name evidence="1" type="ORF">CK510_26795</name>
</gene>
<organism evidence="1 2">
    <name type="scientific">Brunnivagina elsteri CCALA 953</name>
    <dbReference type="NCBI Taxonomy" id="987040"/>
    <lineage>
        <taxon>Bacteria</taxon>
        <taxon>Bacillati</taxon>
        <taxon>Cyanobacteriota</taxon>
        <taxon>Cyanophyceae</taxon>
        <taxon>Nostocales</taxon>
        <taxon>Calotrichaceae</taxon>
        <taxon>Brunnivagina</taxon>
    </lineage>
</organism>
<dbReference type="Proteomes" id="UP000218238">
    <property type="component" value="Unassembled WGS sequence"/>
</dbReference>
<evidence type="ECO:0000313" key="1">
    <source>
        <dbReference type="EMBL" id="PAX51078.1"/>
    </source>
</evidence>
<sequence>MKSIYRWKSGAVAMMAMAITTGTVAPIFVLSPANAQYSIGQPRNGVNNSRDITISRGARIPTKYNKEKIYLVPGETMKVTLVVSQNLVDGNGGNILIPRDSKIKGEFVPVKRRDSWNSRDSRDSKDVQGTQFIAREIVLPNGETQRIDASSDIITRTEKVKKGPQTGEILRDAGYGAAAGAVIGLLTGDKKVGAGELLIGGAAGSIYRVIKGGKEANLIAIYTDRDLNLRLDSPLTISMNRNKDYYYNSNNYGY</sequence>
<dbReference type="OrthoDB" id="9767597at2"/>
<protein>
    <submittedName>
        <fullName evidence="1">Conjugal transfer protein TrbI</fullName>
    </submittedName>
</protein>
<name>A0A2A2TBP8_9CYAN</name>
<accession>A0A2A2TBP8</accession>
<dbReference type="AlphaFoldDB" id="A0A2A2TBP8"/>
<comment type="caution">
    <text evidence="1">The sequence shown here is derived from an EMBL/GenBank/DDBJ whole genome shotgun (WGS) entry which is preliminary data.</text>
</comment>
<dbReference type="EMBL" id="NTFS01000480">
    <property type="protein sequence ID" value="PAX51078.1"/>
    <property type="molecule type" value="Genomic_DNA"/>
</dbReference>
<dbReference type="Gene3D" id="2.40.128.260">
    <property type="entry name" value="Type IV secretion system, VirB10/TraB/TrbI"/>
    <property type="match status" value="1"/>
</dbReference>
<proteinExistence type="predicted"/>
<dbReference type="InterPro" id="IPR042217">
    <property type="entry name" value="T4SS_VirB10/TrbI"/>
</dbReference>
<keyword evidence="2" id="KW-1185">Reference proteome</keyword>